<protein>
    <submittedName>
        <fullName evidence="1">Uncharacterized protein</fullName>
    </submittedName>
</protein>
<evidence type="ECO:0000313" key="1">
    <source>
        <dbReference type="EMBL" id="DAD89725.1"/>
    </source>
</evidence>
<organism evidence="1">
    <name type="scientific">Siphoviridae sp. ctWDo30</name>
    <dbReference type="NCBI Taxonomy" id="2826360"/>
    <lineage>
        <taxon>Viruses</taxon>
        <taxon>Duplodnaviria</taxon>
        <taxon>Heunggongvirae</taxon>
        <taxon>Uroviricota</taxon>
        <taxon>Caudoviricetes</taxon>
    </lineage>
</organism>
<sequence>MFRLKKKASDIDECIQDLKHGLLVKICQNSVMKEQYNFELLKYLYERLDIEKNL</sequence>
<name>A0A8S5N4V6_9CAUD</name>
<reference evidence="1" key="1">
    <citation type="journal article" date="2021" name="Proc. Natl. Acad. Sci. U.S.A.">
        <title>A Catalog of Tens of Thousands of Viruses from Human Metagenomes Reveals Hidden Associations with Chronic Diseases.</title>
        <authorList>
            <person name="Tisza M.J."/>
            <person name="Buck C.B."/>
        </authorList>
    </citation>
    <scope>NUCLEOTIDE SEQUENCE</scope>
    <source>
        <strain evidence="1">CtWDo30</strain>
    </source>
</reference>
<dbReference type="EMBL" id="BK015068">
    <property type="protein sequence ID" value="DAD89725.1"/>
    <property type="molecule type" value="Genomic_DNA"/>
</dbReference>
<accession>A0A8S5N4V6</accession>
<proteinExistence type="predicted"/>